<evidence type="ECO:0000313" key="2">
    <source>
        <dbReference type="Proteomes" id="UP000516132"/>
    </source>
</evidence>
<accession>A0A7G9V222</accession>
<organism evidence="1 2">
    <name type="scientific">Pseudomonas phage phiPsa315</name>
    <dbReference type="NCBI Taxonomy" id="1460363"/>
    <lineage>
        <taxon>Viruses</taxon>
        <taxon>Duplodnaviria</taxon>
        <taxon>Heunggongvirae</taxon>
        <taxon>Uroviricota</taxon>
        <taxon>Caudoviricetes</taxon>
        <taxon>Vandenendeviridae</taxon>
        <taxon>Gorskivirinae</taxon>
        <taxon>Otagovirus</taxon>
        <taxon>Otagovirus psa315</taxon>
    </lineage>
</organism>
<protein>
    <submittedName>
        <fullName evidence="1">Uncharacterized protein</fullName>
    </submittedName>
</protein>
<name>A0A7G9V222_9CAUD</name>
<gene>
    <name evidence="1" type="ORF">phiPsa315_147</name>
</gene>
<proteinExistence type="predicted"/>
<evidence type="ECO:0000313" key="1">
    <source>
        <dbReference type="EMBL" id="QNO00328.1"/>
    </source>
</evidence>
<dbReference type="Proteomes" id="UP000516132">
    <property type="component" value="Segment"/>
</dbReference>
<reference evidence="1 2" key="1">
    <citation type="submission" date="2020-06" db="EMBL/GenBank/DDBJ databases">
        <title>Characterization of Pseudomonas phiPsa374-like phages.</title>
        <authorList>
            <person name="Warring S."/>
            <person name="Malone L.M."/>
            <person name="Easingwood R.A."/>
            <person name="Rigano L."/>
            <person name="Frampton R.A."/>
            <person name="Lopez Acedo E."/>
            <person name="Templeton M.D."/>
            <person name="Kleffmann T."/>
            <person name="Bostina M."/>
            <person name="Fineran P.C."/>
        </authorList>
    </citation>
    <scope>NUCLEOTIDE SEQUENCE [LARGE SCALE GENOMIC DNA]</scope>
</reference>
<dbReference type="EMBL" id="MT670419">
    <property type="protein sequence ID" value="QNO00328.1"/>
    <property type="molecule type" value="Genomic_DNA"/>
</dbReference>
<sequence length="75" mass="8661">MTTDDKIKYIRSFMRLVSRAETYRDASAHSNFVRGMITAWHRDYTLPGADYKQLLADLDVMMAVKYNLPTEGDVV</sequence>
<keyword evidence="2" id="KW-1185">Reference proteome</keyword>